<dbReference type="SUPFAM" id="SSF81343">
    <property type="entry name" value="Fumarate reductase respiratory complex transmembrane subunits"/>
    <property type="match status" value="1"/>
</dbReference>
<reference evidence="2 4" key="1">
    <citation type="submission" date="2016-03" db="EMBL/GenBank/DDBJ databases">
        <title>Complete genome of Aminobacter aminovorans KCTC 2477.</title>
        <authorList>
            <person name="Kim K.M."/>
        </authorList>
    </citation>
    <scope>NUCLEOTIDE SEQUENCE [LARGE SCALE GENOMIC DNA]</scope>
    <source>
        <strain evidence="2 4">KCTC 2477</strain>
    </source>
</reference>
<feature type="transmembrane region" description="Helical" evidence="1">
    <location>
        <begin position="98"/>
        <end position="117"/>
    </location>
</feature>
<feature type="transmembrane region" description="Helical" evidence="1">
    <location>
        <begin position="60"/>
        <end position="78"/>
    </location>
</feature>
<keyword evidence="1" id="KW-0472">Membrane</keyword>
<dbReference type="Proteomes" id="UP000577697">
    <property type="component" value="Unassembled WGS sequence"/>
</dbReference>
<feature type="transmembrane region" description="Helical" evidence="1">
    <location>
        <begin position="137"/>
        <end position="160"/>
    </location>
</feature>
<gene>
    <name evidence="2" type="ORF">AA2016_2886</name>
    <name evidence="3" type="ORF">FHS67_000135</name>
</gene>
<evidence type="ECO:0000256" key="1">
    <source>
        <dbReference type="SAM" id="Phobius"/>
    </source>
</evidence>
<dbReference type="EMBL" id="JACICB010000001">
    <property type="protein sequence ID" value="MBB3703841.1"/>
    <property type="molecule type" value="Genomic_DNA"/>
</dbReference>
<name>A0AAC8YQM4_AMIAI</name>
<accession>A0AAC8YQM4</accession>
<keyword evidence="5" id="KW-1185">Reference proteome</keyword>
<dbReference type="GO" id="GO:0016020">
    <property type="term" value="C:membrane"/>
    <property type="evidence" value="ECO:0007669"/>
    <property type="project" value="InterPro"/>
</dbReference>
<dbReference type="RefSeq" id="WP_067960600.1">
    <property type="nucleotide sequence ID" value="NZ_CP015005.1"/>
</dbReference>
<evidence type="ECO:0000313" key="4">
    <source>
        <dbReference type="Proteomes" id="UP000075755"/>
    </source>
</evidence>
<organism evidence="2 4">
    <name type="scientific">Aminobacter aminovorans</name>
    <name type="common">Chelatobacter heintzii</name>
    <dbReference type="NCBI Taxonomy" id="83263"/>
    <lineage>
        <taxon>Bacteria</taxon>
        <taxon>Pseudomonadati</taxon>
        <taxon>Pseudomonadota</taxon>
        <taxon>Alphaproteobacteria</taxon>
        <taxon>Hyphomicrobiales</taxon>
        <taxon>Phyllobacteriaceae</taxon>
        <taxon>Aminobacter</taxon>
    </lineage>
</organism>
<keyword evidence="1" id="KW-0812">Transmembrane</keyword>
<dbReference type="EMBL" id="CP015005">
    <property type="protein sequence ID" value="AMS41811.1"/>
    <property type="molecule type" value="Genomic_DNA"/>
</dbReference>
<sequence>MEDLPARPRLRGLHRASALFIGLFVLLHMANHLAGLSGQETHIAFMAEARQLYRQPFVEVALVCLILWQVGSGLTMLVRGWARRTGTVAWLQSASGGYLAFFLVNHIGAVIAGRTVFGLDTDFRFAAAGFFAPPWHWFFAPYYFLGVLSLFVHVGCAAYWSSLASRPALGTALLGGAAGVGALLAALIVMALSGALYPVAIPPHYLATYGQ</sequence>
<protein>
    <submittedName>
        <fullName evidence="2">Membrane protein</fullName>
    </submittedName>
    <submittedName>
        <fullName evidence="3">Succinate dehydrogenase/fumarate reductase cytochrome b subunit</fullName>
    </submittedName>
</protein>
<proteinExistence type="predicted"/>
<feature type="transmembrane region" description="Helical" evidence="1">
    <location>
        <begin position="12"/>
        <end position="30"/>
    </location>
</feature>
<evidence type="ECO:0000313" key="3">
    <source>
        <dbReference type="EMBL" id="MBB3703841.1"/>
    </source>
</evidence>
<evidence type="ECO:0000313" key="5">
    <source>
        <dbReference type="Proteomes" id="UP000577697"/>
    </source>
</evidence>
<feature type="transmembrane region" description="Helical" evidence="1">
    <location>
        <begin position="172"/>
        <end position="197"/>
    </location>
</feature>
<keyword evidence="1" id="KW-1133">Transmembrane helix</keyword>
<dbReference type="AlphaFoldDB" id="A0AAC8YQM4"/>
<evidence type="ECO:0000313" key="2">
    <source>
        <dbReference type="EMBL" id="AMS41811.1"/>
    </source>
</evidence>
<dbReference type="InterPro" id="IPR034804">
    <property type="entry name" value="SQR/QFR_C/D"/>
</dbReference>
<dbReference type="KEGG" id="aak:AA2016_2886"/>
<reference evidence="3 5" key="2">
    <citation type="submission" date="2020-08" db="EMBL/GenBank/DDBJ databases">
        <title>Genomic Encyclopedia of Type Strains, Phase IV (KMG-IV): sequencing the most valuable type-strain genomes for metagenomic binning, comparative biology and taxonomic classification.</title>
        <authorList>
            <person name="Goeker M."/>
        </authorList>
    </citation>
    <scope>NUCLEOTIDE SEQUENCE [LARGE SCALE GENOMIC DNA]</scope>
    <source>
        <strain evidence="3 5">DSM 10368</strain>
    </source>
</reference>
<dbReference type="Proteomes" id="UP000075755">
    <property type="component" value="Chromosome"/>
</dbReference>